<proteinExistence type="predicted"/>
<name>A0ABX0KFV3_9PROT</name>
<reference evidence="1 2" key="1">
    <citation type="journal article" date="2020" name="Int. J. Syst. Evol. Microbiol.">
        <title>Novel acetic acid bacteria from cider fermentations: Acetobacter conturbans sp. nov. and Acetobacter fallax sp. nov.</title>
        <authorList>
            <person name="Sombolestani A.S."/>
            <person name="Cleenwerck I."/>
            <person name="Cnockaert M."/>
            <person name="Borremans W."/>
            <person name="Wieme A.D."/>
            <person name="De Vuyst L."/>
            <person name="Vandamme P."/>
        </authorList>
    </citation>
    <scope>NUCLEOTIDE SEQUENCE [LARGE SCALE GENOMIC DNA]</scope>
    <source>
        <strain evidence="1 2">LMG 1637</strain>
    </source>
</reference>
<evidence type="ECO:0000313" key="1">
    <source>
        <dbReference type="EMBL" id="NHO33300.1"/>
    </source>
</evidence>
<sequence length="55" mass="6147">MKDDDILEAFYESTDGRTVDADVSSAVRSGIREFLQALPESKTVREVISALEAKW</sequence>
<accession>A0ABX0KFV3</accession>
<keyword evidence="2" id="KW-1185">Reference proteome</keyword>
<organism evidence="1 2">
    <name type="scientific">Acetobacter fallax</name>
    <dbReference type="NCBI Taxonomy" id="1737473"/>
    <lineage>
        <taxon>Bacteria</taxon>
        <taxon>Pseudomonadati</taxon>
        <taxon>Pseudomonadota</taxon>
        <taxon>Alphaproteobacteria</taxon>
        <taxon>Acetobacterales</taxon>
        <taxon>Acetobacteraceae</taxon>
        <taxon>Acetobacter</taxon>
    </lineage>
</organism>
<dbReference type="Proteomes" id="UP000615326">
    <property type="component" value="Unassembled WGS sequence"/>
</dbReference>
<dbReference type="RefSeq" id="WP_173577823.1">
    <property type="nucleotide sequence ID" value="NZ_WOSW01000025.1"/>
</dbReference>
<comment type="caution">
    <text evidence="1">The sequence shown here is derived from an EMBL/GenBank/DDBJ whole genome shotgun (WGS) entry which is preliminary data.</text>
</comment>
<dbReference type="EMBL" id="WOSW01000025">
    <property type="protein sequence ID" value="NHO33300.1"/>
    <property type="molecule type" value="Genomic_DNA"/>
</dbReference>
<gene>
    <name evidence="1" type="ORF">GOB84_12145</name>
</gene>
<evidence type="ECO:0000313" key="2">
    <source>
        <dbReference type="Proteomes" id="UP000615326"/>
    </source>
</evidence>
<protein>
    <submittedName>
        <fullName evidence="1">Uncharacterized protein</fullName>
    </submittedName>
</protein>